<gene>
    <name evidence="2" type="ordered locus">TSIB_1058</name>
</gene>
<dbReference type="KEGG" id="tsi:TSIB_1058"/>
<reference evidence="2 3" key="1">
    <citation type="journal article" date="2009" name="Appl. Environ. Microbiol.">
        <title>Metabolic versatility and indigenous origin of the archaeon Thermococcus sibiricus, isolated from a siberian oil reservoir, as revealed by genome analysis.</title>
        <authorList>
            <person name="Mardanov A.V."/>
            <person name="Ravin N.V."/>
            <person name="Svetlitchnyi V.A."/>
            <person name="Beletsky A.V."/>
            <person name="Miroshnichenko M.L."/>
            <person name="Bonch-Osmolovskaya E.A."/>
            <person name="Skryabin K.G."/>
        </authorList>
    </citation>
    <scope>NUCLEOTIDE SEQUENCE [LARGE SCALE GENOMIC DNA]</scope>
    <source>
        <strain evidence="3">DSM 12597 / MM 739</strain>
    </source>
</reference>
<protein>
    <submittedName>
        <fullName evidence="2">Phosphonate matabolism protein PhnP like protein, metallo-beta-lactamase superfamily</fullName>
    </submittedName>
</protein>
<dbReference type="InterPro" id="IPR001279">
    <property type="entry name" value="Metallo-B-lactamas"/>
</dbReference>
<evidence type="ECO:0000259" key="1">
    <source>
        <dbReference type="SMART" id="SM00849"/>
    </source>
</evidence>
<dbReference type="SUPFAM" id="SSF56281">
    <property type="entry name" value="Metallo-hydrolase/oxidoreductase"/>
    <property type="match status" value="1"/>
</dbReference>
<organism evidence="2 3">
    <name type="scientific">Thermococcus sibiricus (strain DSM 12597 / MM 739)</name>
    <dbReference type="NCBI Taxonomy" id="604354"/>
    <lineage>
        <taxon>Archaea</taxon>
        <taxon>Methanobacteriati</taxon>
        <taxon>Methanobacteriota</taxon>
        <taxon>Thermococci</taxon>
        <taxon>Thermococcales</taxon>
        <taxon>Thermococcaceae</taxon>
        <taxon>Thermococcus</taxon>
    </lineage>
</organism>
<dbReference type="EMBL" id="CP001463">
    <property type="protein sequence ID" value="ACS90114.1"/>
    <property type="molecule type" value="Genomic_DNA"/>
</dbReference>
<dbReference type="AlphaFoldDB" id="C6A3B9"/>
<feature type="domain" description="Metallo-beta-lactamase" evidence="1">
    <location>
        <begin position="41"/>
        <end position="218"/>
    </location>
</feature>
<dbReference type="InterPro" id="IPR036866">
    <property type="entry name" value="RibonucZ/Hydroxyglut_hydro"/>
</dbReference>
<sequence length="252" mass="28752">MVRILIIYFIGTGGSEGIPAHLCTCETCEEARKLGFAQRKPSTLAIITKNNKAVLIDVGTDIRDLLHVPLEAILLTHWHHDHIYGLYKLRWIAKRTILYAPNGDADWLMINDPKNIEVKFIKAGDVLNIDSLKITALKLNHQVETLGYLIEEDDKRVAVLYDTKGLPEETFEILKEKKLRLVISDATYSPEINDPYHNNVDEGAETGLKLAERTLLSHISHKNLPFLKLEEYVRRKYNGKVLVAYDGMLFYV</sequence>
<dbReference type="Proteomes" id="UP000009079">
    <property type="component" value="Chromosome"/>
</dbReference>
<evidence type="ECO:0000313" key="3">
    <source>
        <dbReference type="Proteomes" id="UP000009079"/>
    </source>
</evidence>
<dbReference type="eggNOG" id="arCOG00499">
    <property type="taxonomic scope" value="Archaea"/>
</dbReference>
<dbReference type="Pfam" id="PF12706">
    <property type="entry name" value="Lactamase_B_2"/>
    <property type="match status" value="1"/>
</dbReference>
<accession>C6A3B9</accession>
<dbReference type="SMART" id="SM00849">
    <property type="entry name" value="Lactamase_B"/>
    <property type="match status" value="1"/>
</dbReference>
<dbReference type="PANTHER" id="PTHR42663:SF12">
    <property type="entry name" value="ATP-BINDING PROTEIN PHNP"/>
    <property type="match status" value="1"/>
</dbReference>
<dbReference type="STRING" id="604354.TSIB_1058"/>
<evidence type="ECO:0000313" key="2">
    <source>
        <dbReference type="EMBL" id="ACS90114.1"/>
    </source>
</evidence>
<proteinExistence type="predicted"/>
<dbReference type="Gene3D" id="3.60.15.10">
    <property type="entry name" value="Ribonuclease Z/Hydroxyacylglutathione hydrolase-like"/>
    <property type="match status" value="1"/>
</dbReference>
<dbReference type="PANTHER" id="PTHR42663">
    <property type="entry name" value="HYDROLASE C777.06C-RELATED-RELATED"/>
    <property type="match status" value="1"/>
</dbReference>
<dbReference type="HOGENOM" id="CLU_044538_3_0_2"/>
<name>C6A3B9_THESM</name>
<keyword evidence="3" id="KW-1185">Reference proteome</keyword>